<comment type="subcellular location">
    <subcellularLocation>
        <location evidence="1">Membrane</location>
        <topology evidence="1">Single-pass type I membrane protein</topology>
    </subcellularLocation>
</comment>
<evidence type="ECO:0000256" key="14">
    <source>
        <dbReference type="ARBA" id="ARBA00023170"/>
    </source>
</evidence>
<organism evidence="21 22">
    <name type="scientific">Morella rubra</name>
    <name type="common">Chinese bayberry</name>
    <dbReference type="NCBI Taxonomy" id="262757"/>
    <lineage>
        <taxon>Eukaryota</taxon>
        <taxon>Viridiplantae</taxon>
        <taxon>Streptophyta</taxon>
        <taxon>Embryophyta</taxon>
        <taxon>Tracheophyta</taxon>
        <taxon>Spermatophyta</taxon>
        <taxon>Magnoliopsida</taxon>
        <taxon>eudicotyledons</taxon>
        <taxon>Gunneridae</taxon>
        <taxon>Pentapetalae</taxon>
        <taxon>rosids</taxon>
        <taxon>fabids</taxon>
        <taxon>Fagales</taxon>
        <taxon>Myricaceae</taxon>
        <taxon>Morella</taxon>
    </lineage>
</organism>
<evidence type="ECO:0000313" key="22">
    <source>
        <dbReference type="Proteomes" id="UP000516437"/>
    </source>
</evidence>
<dbReference type="FunFam" id="1.10.510.10:FF:000431">
    <property type="entry name" value="Putative inactive leucine-rich repeat receptor-like protein kinase"/>
    <property type="match status" value="1"/>
</dbReference>
<proteinExistence type="predicted"/>
<evidence type="ECO:0000256" key="4">
    <source>
        <dbReference type="ARBA" id="ARBA00022614"/>
    </source>
</evidence>
<dbReference type="GO" id="GO:0004674">
    <property type="term" value="F:protein serine/threonine kinase activity"/>
    <property type="evidence" value="ECO:0007669"/>
    <property type="project" value="UniProtKB-KW"/>
</dbReference>
<dbReference type="Gene3D" id="3.80.10.10">
    <property type="entry name" value="Ribonuclease Inhibitor"/>
    <property type="match status" value="2"/>
</dbReference>
<evidence type="ECO:0000313" key="21">
    <source>
        <dbReference type="EMBL" id="KAB1208018.1"/>
    </source>
</evidence>
<evidence type="ECO:0000256" key="2">
    <source>
        <dbReference type="ARBA" id="ARBA00012513"/>
    </source>
</evidence>
<keyword evidence="5" id="KW-0808">Transferase</keyword>
<dbReference type="SUPFAM" id="SSF52058">
    <property type="entry name" value="L domain-like"/>
    <property type="match status" value="1"/>
</dbReference>
<dbReference type="OrthoDB" id="676979at2759"/>
<dbReference type="Pfam" id="PF00069">
    <property type="entry name" value="Pkinase"/>
    <property type="match status" value="1"/>
</dbReference>
<keyword evidence="9" id="KW-0547">Nucleotide-binding</keyword>
<name>A0A6A1V803_9ROSI</name>
<dbReference type="SUPFAM" id="SSF56112">
    <property type="entry name" value="Protein kinase-like (PK-like)"/>
    <property type="match status" value="1"/>
</dbReference>
<dbReference type="PANTHER" id="PTHR48006:SF73">
    <property type="entry name" value="PROTEIN KINASE DOMAIN-CONTAINING PROTEIN"/>
    <property type="match status" value="1"/>
</dbReference>
<evidence type="ECO:0000256" key="16">
    <source>
        <dbReference type="ARBA" id="ARBA00047899"/>
    </source>
</evidence>
<dbReference type="FunFam" id="3.80.10.10:FF:000673">
    <property type="entry name" value="Probable LRR receptor-like serine/threonine-protein kinase At2g02780"/>
    <property type="match status" value="1"/>
</dbReference>
<keyword evidence="8" id="KW-0677">Repeat</keyword>
<evidence type="ECO:0000256" key="3">
    <source>
        <dbReference type="ARBA" id="ARBA00022527"/>
    </source>
</evidence>
<dbReference type="Proteomes" id="UP000516437">
    <property type="component" value="Chromosome 7"/>
</dbReference>
<dbReference type="InterPro" id="IPR051824">
    <property type="entry name" value="LRR_Rcpt-Like_S/T_Kinase"/>
</dbReference>
<dbReference type="GO" id="GO:0005524">
    <property type="term" value="F:ATP binding"/>
    <property type="evidence" value="ECO:0007669"/>
    <property type="project" value="UniProtKB-KW"/>
</dbReference>
<feature type="signal peptide" evidence="19">
    <location>
        <begin position="1"/>
        <end position="26"/>
    </location>
</feature>
<keyword evidence="15" id="KW-0325">Glycoprotein</keyword>
<dbReference type="EMBL" id="RXIC02000025">
    <property type="protein sequence ID" value="KAB1208018.1"/>
    <property type="molecule type" value="Genomic_DNA"/>
</dbReference>
<evidence type="ECO:0000256" key="19">
    <source>
        <dbReference type="SAM" id="SignalP"/>
    </source>
</evidence>
<dbReference type="InterPro" id="IPR011009">
    <property type="entry name" value="Kinase-like_dom_sf"/>
</dbReference>
<keyword evidence="11" id="KW-0067">ATP-binding</keyword>
<dbReference type="InterPro" id="IPR032675">
    <property type="entry name" value="LRR_dom_sf"/>
</dbReference>
<feature type="domain" description="Protein kinase" evidence="20">
    <location>
        <begin position="450"/>
        <end position="723"/>
    </location>
</feature>
<gene>
    <name evidence="21" type="ORF">CJ030_MR7G000802</name>
</gene>
<dbReference type="Gene3D" id="1.10.510.10">
    <property type="entry name" value="Transferase(Phosphotransferase) domain 1"/>
    <property type="match status" value="1"/>
</dbReference>
<evidence type="ECO:0000256" key="9">
    <source>
        <dbReference type="ARBA" id="ARBA00022741"/>
    </source>
</evidence>
<feature type="transmembrane region" description="Helical" evidence="18">
    <location>
        <begin position="359"/>
        <end position="384"/>
    </location>
</feature>
<evidence type="ECO:0000256" key="17">
    <source>
        <dbReference type="ARBA" id="ARBA00048679"/>
    </source>
</evidence>
<dbReference type="Pfam" id="PF00560">
    <property type="entry name" value="LRR_1"/>
    <property type="match status" value="2"/>
</dbReference>
<evidence type="ECO:0000256" key="10">
    <source>
        <dbReference type="ARBA" id="ARBA00022777"/>
    </source>
</evidence>
<keyword evidence="14" id="KW-0675">Receptor</keyword>
<evidence type="ECO:0000256" key="15">
    <source>
        <dbReference type="ARBA" id="ARBA00023180"/>
    </source>
</evidence>
<keyword evidence="13 18" id="KW-0472">Membrane</keyword>
<keyword evidence="6 18" id="KW-0812">Transmembrane</keyword>
<sequence>MENFWFSFCFLLPALSLAILAPVSVAQLIPSETRIIFQVQKLLEYPEVLQGWTNWTNFCYLPPSPSLRVVCSYNRVTELTIVGNKSSPSNSPKPASGKFTVSEQTLSATFSIDSLFTDVTKLSNLKVLSLVSLGLWGPLPAKINRLWSLEVLNISSNFIYGKIPSSVASLKNLTSLVLANNLLNGSVPDLRSLVVLQELNLGDNHLGPEFPLLSNSLVSIILSNNSLRSNIPSQVVKFSKLQHFDISSNKFLGPIPSSLFSLPSIQYLSLAENQLSGALPANISCNEELSLVDISHNLLIGKLPSCLASKSSNRTVLYSWNCLSSGNSKYQFSYTHCDTEALAVNPPVKTKEQRSSIKLGPVLGIIGGVAAIAGVLGLLIWVIIIRRTGERRIEGNKFDRSAADKISLRNSPRLNVDARRVPQTTRLPALGLPSYHVFTLEEIEDATNNFDPLNLMEEGSQGQVYKGWLRDGLAVLVKCMKLKPKVLPQSLTVHMEVLSQLRHRHLVSIVGHCIVAGQDHPSTAGTVYIVHEHVSNGSLRDYLNDWRKKEMLKWPQRMAITIGVARGVQFLHTGIAPGIFGNKLKIENVLLDNSLSAKISGYNIPLPSKVGSESPLNGKDGNLGSTGTAEKEDIYELGVILLEVLTGRLIILASEIDDLKLQLEWGLAESSSKLGAAIDPSIHGSFAYQSLKTAVEITLNCLCKDSSKRPSIEDVLWNLQYSIQVQEAWTSSGNLSTQM</sequence>
<dbReference type="Gene3D" id="3.30.200.20">
    <property type="entry name" value="Phosphorylase Kinase, domain 1"/>
    <property type="match status" value="1"/>
</dbReference>
<evidence type="ECO:0000256" key="6">
    <source>
        <dbReference type="ARBA" id="ARBA00022692"/>
    </source>
</evidence>
<evidence type="ECO:0000256" key="7">
    <source>
        <dbReference type="ARBA" id="ARBA00022729"/>
    </source>
</evidence>
<keyword evidence="3" id="KW-0723">Serine/threonine-protein kinase</keyword>
<dbReference type="GO" id="GO:0016020">
    <property type="term" value="C:membrane"/>
    <property type="evidence" value="ECO:0007669"/>
    <property type="project" value="UniProtKB-SubCell"/>
</dbReference>
<keyword evidence="4" id="KW-0433">Leucine-rich repeat</keyword>
<evidence type="ECO:0000256" key="11">
    <source>
        <dbReference type="ARBA" id="ARBA00022840"/>
    </source>
</evidence>
<accession>A0A6A1V803</accession>
<evidence type="ECO:0000256" key="8">
    <source>
        <dbReference type="ARBA" id="ARBA00022737"/>
    </source>
</evidence>
<evidence type="ECO:0000256" key="13">
    <source>
        <dbReference type="ARBA" id="ARBA00023136"/>
    </source>
</evidence>
<keyword evidence="10" id="KW-0418">Kinase</keyword>
<dbReference type="InterPro" id="IPR000719">
    <property type="entry name" value="Prot_kinase_dom"/>
</dbReference>
<protein>
    <recommendedName>
        <fullName evidence="2">non-specific serine/threonine protein kinase</fullName>
        <ecNumber evidence="2">2.7.11.1</ecNumber>
    </recommendedName>
</protein>
<comment type="catalytic activity">
    <reaction evidence="16">
        <text>L-threonyl-[protein] + ATP = O-phospho-L-threonyl-[protein] + ADP + H(+)</text>
        <dbReference type="Rhea" id="RHEA:46608"/>
        <dbReference type="Rhea" id="RHEA-COMP:11060"/>
        <dbReference type="Rhea" id="RHEA-COMP:11605"/>
        <dbReference type="ChEBI" id="CHEBI:15378"/>
        <dbReference type="ChEBI" id="CHEBI:30013"/>
        <dbReference type="ChEBI" id="CHEBI:30616"/>
        <dbReference type="ChEBI" id="CHEBI:61977"/>
        <dbReference type="ChEBI" id="CHEBI:456216"/>
        <dbReference type="EC" id="2.7.11.1"/>
    </reaction>
</comment>
<evidence type="ECO:0000256" key="1">
    <source>
        <dbReference type="ARBA" id="ARBA00004479"/>
    </source>
</evidence>
<dbReference type="PROSITE" id="PS50011">
    <property type="entry name" value="PROTEIN_KINASE_DOM"/>
    <property type="match status" value="1"/>
</dbReference>
<evidence type="ECO:0000256" key="18">
    <source>
        <dbReference type="SAM" id="Phobius"/>
    </source>
</evidence>
<keyword evidence="22" id="KW-1185">Reference proteome</keyword>
<keyword evidence="12 18" id="KW-1133">Transmembrane helix</keyword>
<keyword evidence="7 19" id="KW-0732">Signal</keyword>
<dbReference type="EC" id="2.7.11.1" evidence="2"/>
<dbReference type="FunFam" id="3.80.10.10:FF:000041">
    <property type="entry name" value="LRR receptor-like serine/threonine-protein kinase ERECTA"/>
    <property type="match status" value="1"/>
</dbReference>
<comment type="catalytic activity">
    <reaction evidence="17">
        <text>L-seryl-[protein] + ATP = O-phospho-L-seryl-[protein] + ADP + H(+)</text>
        <dbReference type="Rhea" id="RHEA:17989"/>
        <dbReference type="Rhea" id="RHEA-COMP:9863"/>
        <dbReference type="Rhea" id="RHEA-COMP:11604"/>
        <dbReference type="ChEBI" id="CHEBI:15378"/>
        <dbReference type="ChEBI" id="CHEBI:29999"/>
        <dbReference type="ChEBI" id="CHEBI:30616"/>
        <dbReference type="ChEBI" id="CHEBI:83421"/>
        <dbReference type="ChEBI" id="CHEBI:456216"/>
        <dbReference type="EC" id="2.7.11.1"/>
    </reaction>
</comment>
<comment type="caution">
    <text evidence="21">The sequence shown here is derived from an EMBL/GenBank/DDBJ whole genome shotgun (WGS) entry which is preliminary data.</text>
</comment>
<dbReference type="PANTHER" id="PTHR48006">
    <property type="entry name" value="LEUCINE-RICH REPEAT-CONTAINING PROTEIN DDB_G0281931-RELATED"/>
    <property type="match status" value="1"/>
</dbReference>
<feature type="chain" id="PRO_5025523341" description="non-specific serine/threonine protein kinase" evidence="19">
    <location>
        <begin position="27"/>
        <end position="739"/>
    </location>
</feature>
<evidence type="ECO:0000256" key="5">
    <source>
        <dbReference type="ARBA" id="ARBA00022679"/>
    </source>
</evidence>
<evidence type="ECO:0000256" key="12">
    <source>
        <dbReference type="ARBA" id="ARBA00022989"/>
    </source>
</evidence>
<reference evidence="21 22" key="1">
    <citation type="journal article" date="2019" name="Plant Biotechnol. J.">
        <title>The red bayberry genome and genetic basis of sex determination.</title>
        <authorList>
            <person name="Jia H.M."/>
            <person name="Jia H.J."/>
            <person name="Cai Q.L."/>
            <person name="Wang Y."/>
            <person name="Zhao H.B."/>
            <person name="Yang W.F."/>
            <person name="Wang G.Y."/>
            <person name="Li Y.H."/>
            <person name="Zhan D.L."/>
            <person name="Shen Y.T."/>
            <person name="Niu Q.F."/>
            <person name="Chang L."/>
            <person name="Qiu J."/>
            <person name="Zhao L."/>
            <person name="Xie H.B."/>
            <person name="Fu W.Y."/>
            <person name="Jin J."/>
            <person name="Li X.W."/>
            <person name="Jiao Y."/>
            <person name="Zhou C.C."/>
            <person name="Tu T."/>
            <person name="Chai C.Y."/>
            <person name="Gao J.L."/>
            <person name="Fan L.J."/>
            <person name="van de Weg E."/>
            <person name="Wang J.Y."/>
            <person name="Gao Z.S."/>
        </authorList>
    </citation>
    <scope>NUCLEOTIDE SEQUENCE [LARGE SCALE GENOMIC DNA]</scope>
    <source>
        <tissue evidence="21">Leaves</tissue>
    </source>
</reference>
<dbReference type="AlphaFoldDB" id="A0A6A1V803"/>
<evidence type="ECO:0000259" key="20">
    <source>
        <dbReference type="PROSITE" id="PS50011"/>
    </source>
</evidence>
<dbReference type="InterPro" id="IPR001611">
    <property type="entry name" value="Leu-rich_rpt"/>
</dbReference>